<sequence length="1024" mass="116736">MKKNKILLLALSIASHYYWAQLDGPPLAPLKVKAPNVDAISVFNFIESPVSLHTGLVNISYPIYEIKTKGLTIPINLSYFSRGVRIEDIASSVGMGWSLNYGGMISRQIREVADEEGGYGYLNNNVYNGFFTDNEERKKVMQRMNSAELGKIYDLVPDQFYFSTAENSGKFILDRYDKKAVQQPYTDIKIEPDWSQGSVLHSWLITDTKGNRYYYGRNAEKNINYESVIRTRNFRQKHPFAQIATLDNIESIDPDSWYLQKIITPYNDTITYNYTKDEVKYYKKNYDQQIMPCLAPCDNPPDNAGTIYTFFSDVNEDKYSLESIEFPQGKVQFVTGSTGRLDVNHGFPLEKIIVYDKYNKPVESHTFTYSYFDAAPNFLSTNVILVNKDPSSLKRMFLTEIKKEGWSNNSPVLIEKTKYNYNYGEKNALPDRFSTSKDLWGYYNNQNNSTFDHFYDHQGVITNRTTSETHSKVGILTSIELPTGEKRVFEYENNKLLAPYFNYSKIAGFPNVDGLGYNYGPGQRIRSIKYYDGNELKLQKTYDYTSGSGKLFGLREYRAILGYKSFPAVGPIPILDPDGVMGGDLNSALESRDFGYEYVTEYFGNSSSNIGKIDYTFSNHPDTWNFTDYPFHWANDNNWLRGLLLNQKYYESKNNQYVVVQEIDNHYKIGGYNYPDIADLVGPVPGGFALSSVVFDYEKTNYLYKTPLAKIYLDKRISAGLAQTGTNPSYLIHIDNTNNNRRWYYKPYFFTAGKIEKDETVVTSYYGNNQITTKTKYTYPSYSNNISIVKNEGTDGSILETNYNYAQEKGHQLMISKNMVGIPLETVTSKTTGNVTKTISKVETFYPPAIPSAQTGNLVLPLSVRSFNIQNPTDINRATTDITYDQYDIKGNLQQYTTKDGISTVIIWGYNQTQPIAKIENAKLADIGQSFITAIVNASNTDAAVGANNDETNLLNAFNTFRGQLPGYKITTYSYDPLIGVRSITPPSGIREVYLYDSANRLKEIRENSQTGNLLKEFKYNYKQ</sequence>
<evidence type="ECO:0000313" key="2">
    <source>
        <dbReference type="EMBL" id="PWN71050.1"/>
    </source>
</evidence>
<organism evidence="2 3">
    <name type="scientific">Chryseobacterium phosphatilyticum</name>
    <dbReference type="NCBI Taxonomy" id="475075"/>
    <lineage>
        <taxon>Bacteria</taxon>
        <taxon>Pseudomonadati</taxon>
        <taxon>Bacteroidota</taxon>
        <taxon>Flavobacteriia</taxon>
        <taxon>Flavobacteriales</taxon>
        <taxon>Weeksellaceae</taxon>
        <taxon>Chryseobacterium group</taxon>
        <taxon>Chryseobacterium</taxon>
    </lineage>
</organism>
<accession>A0A316XJP0</accession>
<evidence type="ECO:0008006" key="4">
    <source>
        <dbReference type="Google" id="ProtNLM"/>
    </source>
</evidence>
<dbReference type="AlphaFoldDB" id="A0A316XJP0"/>
<keyword evidence="1" id="KW-0732">Signal</keyword>
<feature type="signal peptide" evidence="1">
    <location>
        <begin position="1"/>
        <end position="20"/>
    </location>
</feature>
<name>A0A316XJP0_9FLAO</name>
<proteinExistence type="predicted"/>
<gene>
    <name evidence="2" type="ORF">C1631_000010</name>
</gene>
<comment type="caution">
    <text evidence="2">The sequence shown here is derived from an EMBL/GenBank/DDBJ whole genome shotgun (WGS) entry which is preliminary data.</text>
</comment>
<dbReference type="OrthoDB" id="9814627at2"/>
<dbReference type="RefSeq" id="WP_109709590.1">
    <property type="nucleotide sequence ID" value="NZ_PPED02000001.1"/>
</dbReference>
<protein>
    <recommendedName>
        <fullName evidence="4">Sugar-binding protein</fullName>
    </recommendedName>
</protein>
<dbReference type="Proteomes" id="UP000236594">
    <property type="component" value="Unassembled WGS sequence"/>
</dbReference>
<evidence type="ECO:0000256" key="1">
    <source>
        <dbReference type="SAM" id="SignalP"/>
    </source>
</evidence>
<reference evidence="2 3" key="1">
    <citation type="submission" date="2018-04" db="EMBL/GenBank/DDBJ databases">
        <title>Draft Genome Sequence of Phosphate-Solubilizing Chryseobacterium sp. ISE14 that is a Biocontrol and Plant Growth-Promoting Rhizobacterium Isolated from Cucumber.</title>
        <authorList>
            <person name="Jeong J.-J."/>
            <person name="Sang M.K."/>
            <person name="Choi I.-G."/>
            <person name="Kim K.D."/>
        </authorList>
    </citation>
    <scope>NUCLEOTIDE SEQUENCE [LARGE SCALE GENOMIC DNA]</scope>
    <source>
        <strain evidence="2 3">ISE14</strain>
    </source>
</reference>
<feature type="chain" id="PRO_5016395593" description="Sugar-binding protein" evidence="1">
    <location>
        <begin position="21"/>
        <end position="1024"/>
    </location>
</feature>
<keyword evidence="3" id="KW-1185">Reference proteome</keyword>
<dbReference type="EMBL" id="PPED02000001">
    <property type="protein sequence ID" value="PWN71050.1"/>
    <property type="molecule type" value="Genomic_DNA"/>
</dbReference>
<evidence type="ECO:0000313" key="3">
    <source>
        <dbReference type="Proteomes" id="UP000236594"/>
    </source>
</evidence>